<feature type="binding site" description="in other chain" evidence="5">
    <location>
        <position position="21"/>
    </location>
    <ligand>
        <name>dUMP</name>
        <dbReference type="ChEBI" id="CHEBI:246422"/>
        <note>ligand shared between dimeric partners</note>
    </ligand>
</feature>
<evidence type="ECO:0000256" key="5">
    <source>
        <dbReference type="HAMAP-Rule" id="MF_00008"/>
    </source>
</evidence>
<comment type="subcellular location">
    <subcellularLocation>
        <location evidence="5">Cytoplasm</location>
    </subcellularLocation>
</comment>
<feature type="binding site" description="in other chain" evidence="5">
    <location>
        <begin position="220"/>
        <end position="222"/>
    </location>
    <ligand>
        <name>dUMP</name>
        <dbReference type="ChEBI" id="CHEBI:246422"/>
        <note>ligand shared between dimeric partners</note>
    </ligand>
</feature>
<evidence type="ECO:0000256" key="2">
    <source>
        <dbReference type="ARBA" id="ARBA00022603"/>
    </source>
</evidence>
<dbReference type="AlphaFoldDB" id="A0AAD4AKX3"/>
<comment type="pathway">
    <text evidence="5">Pyrimidine metabolism; dTTP biosynthesis.</text>
</comment>
<feature type="binding site" evidence="5">
    <location>
        <position position="276"/>
    </location>
    <ligand>
        <name>(6R)-5,10-methylene-5,6,7,8-tetrahydrofolate</name>
        <dbReference type="ChEBI" id="CHEBI:15636"/>
    </ligand>
</feature>
<dbReference type="GO" id="GO:0032259">
    <property type="term" value="P:methylation"/>
    <property type="evidence" value="ECO:0007669"/>
    <property type="project" value="UniProtKB-KW"/>
</dbReference>
<comment type="function">
    <text evidence="5">Catalyzes the reductive methylation of 2'-deoxyuridine-5'-monophosphate (dUMP) to 2'-deoxythymidine-5'-monophosphate (dTMP) while utilizing 5,10-methylenetetrahydrofolate (mTHF) as the methyl donor and reductant in the reaction, yielding dihydrofolate (DHF) as a by-product. This enzymatic reaction provides an intracellular de novo source of dTMP, an essential precursor for DNA biosynthesis.</text>
</comment>
<dbReference type="HAMAP" id="MF_00008">
    <property type="entry name" value="Thymidy_synth_bact"/>
    <property type="match status" value="1"/>
</dbReference>
<reference evidence="7" key="1">
    <citation type="journal article" date="2012" name="J. Bacteriol.">
        <title>Genome sequences of type strains of seven species of the marine bacterium Pseudoalteromonas.</title>
        <authorList>
            <person name="Xie B.B."/>
            <person name="Shu Y.L."/>
            <person name="Qin Q.L."/>
            <person name="Rong J.C."/>
            <person name="Zhang X.Y."/>
            <person name="Chen X.L."/>
            <person name="Shi M."/>
            <person name="He H.L."/>
            <person name="Zhou B.C."/>
            <person name="Zhang Y.Z."/>
        </authorList>
    </citation>
    <scope>NUCLEOTIDE SEQUENCE</scope>
    <source>
        <strain evidence="7">DSM 8771</strain>
    </source>
</reference>
<evidence type="ECO:0000256" key="3">
    <source>
        <dbReference type="ARBA" id="ARBA00022679"/>
    </source>
</evidence>
<dbReference type="EC" id="2.1.1.45" evidence="1 5"/>
<evidence type="ECO:0000256" key="1">
    <source>
        <dbReference type="ARBA" id="ARBA00011947"/>
    </source>
</evidence>
<dbReference type="PANTHER" id="PTHR11548:SF9">
    <property type="entry name" value="THYMIDYLATE SYNTHASE"/>
    <property type="match status" value="1"/>
</dbReference>
<evidence type="ECO:0000256" key="4">
    <source>
        <dbReference type="ARBA" id="ARBA00022727"/>
    </source>
</evidence>
<comment type="subunit">
    <text evidence="5">Homodimer.</text>
</comment>
<keyword evidence="2 5" id="KW-0489">Methyltransferase</keyword>
<dbReference type="NCBIfam" id="NF002497">
    <property type="entry name" value="PRK01827.1-3"/>
    <property type="match status" value="1"/>
</dbReference>
<dbReference type="Proteomes" id="UP000016487">
    <property type="component" value="Unassembled WGS sequence"/>
</dbReference>
<feature type="binding site" description="in other chain" evidence="5">
    <location>
        <begin position="179"/>
        <end position="182"/>
    </location>
    <ligand>
        <name>dUMP</name>
        <dbReference type="ChEBI" id="CHEBI:246422"/>
        <note>ligand shared between dimeric partners</note>
    </ligand>
</feature>
<dbReference type="NCBIfam" id="NF002499">
    <property type="entry name" value="PRK01827.1-5"/>
    <property type="match status" value="1"/>
</dbReference>
<dbReference type="CDD" id="cd00351">
    <property type="entry name" value="TS_Pyrimidine_HMase"/>
    <property type="match status" value="1"/>
</dbReference>
<dbReference type="GO" id="GO:0005829">
    <property type="term" value="C:cytosol"/>
    <property type="evidence" value="ECO:0007669"/>
    <property type="project" value="TreeGrafter"/>
</dbReference>
<dbReference type="InterPro" id="IPR036926">
    <property type="entry name" value="Thymidate_synth/dCMP_Mease_sf"/>
</dbReference>
<organism evidence="7 8">
    <name type="scientific">Pseudoalteromonas citrea</name>
    <dbReference type="NCBI Taxonomy" id="43655"/>
    <lineage>
        <taxon>Bacteria</taxon>
        <taxon>Pseudomonadati</taxon>
        <taxon>Pseudomonadota</taxon>
        <taxon>Gammaproteobacteria</taxon>
        <taxon>Alteromonadales</taxon>
        <taxon>Pseudoalteromonadaceae</taxon>
        <taxon>Pseudoalteromonas</taxon>
    </lineage>
</organism>
<keyword evidence="3 5" id="KW-0808">Transferase</keyword>
<evidence type="ECO:0000313" key="7">
    <source>
        <dbReference type="EMBL" id="KAF7774196.1"/>
    </source>
</evidence>
<name>A0AAD4AKX3_9GAMM</name>
<dbReference type="PANTHER" id="PTHR11548">
    <property type="entry name" value="THYMIDYLATE SYNTHASE 1"/>
    <property type="match status" value="1"/>
</dbReference>
<feature type="binding site" evidence="5">
    <location>
        <begin position="126"/>
        <end position="127"/>
    </location>
    <ligand>
        <name>dUMP</name>
        <dbReference type="ChEBI" id="CHEBI:246422"/>
        <note>ligand shared between dimeric partners</note>
    </ligand>
</feature>
<dbReference type="NCBIfam" id="TIGR03284">
    <property type="entry name" value="thym_sym"/>
    <property type="match status" value="2"/>
</dbReference>
<dbReference type="SUPFAM" id="SSF55831">
    <property type="entry name" value="Thymidylate synthase/dCMP hydroxymethylase"/>
    <property type="match status" value="1"/>
</dbReference>
<feature type="active site" description="Nucleophile" evidence="5">
    <location>
        <position position="159"/>
    </location>
</feature>
<reference evidence="7" key="2">
    <citation type="submission" date="2015-03" db="EMBL/GenBank/DDBJ databases">
        <title>Genome sequence of Pseudoalteromonas citrea.</title>
        <authorList>
            <person name="Xie B.-B."/>
            <person name="Rong J.-C."/>
            <person name="Qin Q.-L."/>
            <person name="Zhang Y.-Z."/>
        </authorList>
    </citation>
    <scope>NUCLEOTIDE SEQUENCE</scope>
    <source>
        <strain evidence="7">DSM 8771</strain>
    </source>
</reference>
<sequence>MKQYLELMRHVKEQGTKKEDRTGTGTVSVFGYQMRFNLQEGFPLVTTKKCHLRSIIHELLWFLKGETNIAYLKENGVSIWDGWATDEGELGPVYGKQWRSWSGPNGEVVDQIQELIEQIKTNPDSRRLIVSAWNPALLPDTQYTPKENAQQGKQALPPCHTLFQFYVLDGKLSCQLYQRSADIFLGVPFNIASYALLTMMVAQVCDLEPGDFIHTFGDAHLYSNHMEQVDEQLSRVPFAKPTMKINPEIKDIFGFTYDDFELVDYQAHPHIKAPVAI</sequence>
<proteinExistence type="inferred from homology"/>
<feature type="domain" description="Thymidylate synthase/dCMP hydroxymethylase" evidence="6">
    <location>
        <begin position="2"/>
        <end position="277"/>
    </location>
</feature>
<keyword evidence="5" id="KW-0963">Cytoplasm</keyword>
<dbReference type="EMBL" id="AHBZ03000014">
    <property type="protein sequence ID" value="KAF7774196.1"/>
    <property type="molecule type" value="Genomic_DNA"/>
</dbReference>
<protein>
    <recommendedName>
        <fullName evidence="1 5">Thymidylate synthase</fullName>
        <shortName evidence="5">TS</shortName>
        <shortName evidence="5">TSase</shortName>
        <ecNumber evidence="1 5">2.1.1.45</ecNumber>
    </recommendedName>
</protein>
<dbReference type="Gene3D" id="3.30.572.10">
    <property type="entry name" value="Thymidylate synthase/dCMP hydroxymethylase domain"/>
    <property type="match status" value="1"/>
</dbReference>
<dbReference type="PRINTS" id="PR00108">
    <property type="entry name" value="THYMDSNTHASE"/>
</dbReference>
<gene>
    <name evidence="5 7" type="primary">thyA</name>
    <name evidence="7" type="ORF">PCIT_a0600</name>
</gene>
<accession>A0AAD4AKX3</accession>
<dbReference type="FunFam" id="3.30.572.10:FF:000013">
    <property type="entry name" value="Thymidylate synthase"/>
    <property type="match status" value="1"/>
</dbReference>
<dbReference type="GO" id="GO:0006235">
    <property type="term" value="P:dTTP biosynthetic process"/>
    <property type="evidence" value="ECO:0007669"/>
    <property type="project" value="UniProtKB-UniRule"/>
</dbReference>
<comment type="caution">
    <text evidence="7">The sequence shown here is derived from an EMBL/GenBank/DDBJ whole genome shotgun (WGS) entry which is preliminary data.</text>
</comment>
<comment type="catalytic activity">
    <reaction evidence="5">
        <text>dUMP + (6R)-5,10-methylene-5,6,7,8-tetrahydrofolate = 7,8-dihydrofolate + dTMP</text>
        <dbReference type="Rhea" id="RHEA:12104"/>
        <dbReference type="ChEBI" id="CHEBI:15636"/>
        <dbReference type="ChEBI" id="CHEBI:57451"/>
        <dbReference type="ChEBI" id="CHEBI:63528"/>
        <dbReference type="ChEBI" id="CHEBI:246422"/>
        <dbReference type="EC" id="2.1.1.45"/>
    </reaction>
</comment>
<dbReference type="Pfam" id="PF00303">
    <property type="entry name" value="Thymidylat_synt"/>
    <property type="match status" value="1"/>
</dbReference>
<evidence type="ECO:0000259" key="6">
    <source>
        <dbReference type="Pfam" id="PF00303"/>
    </source>
</evidence>
<feature type="binding site" description="in other chain" evidence="5">
    <location>
        <position position="190"/>
    </location>
    <ligand>
        <name>dUMP</name>
        <dbReference type="ChEBI" id="CHEBI:246422"/>
        <note>ligand shared between dimeric partners</note>
    </ligand>
</feature>
<feature type="binding site" evidence="5">
    <location>
        <position position="51"/>
    </location>
    <ligand>
        <name>(6R)-5,10-methylene-5,6,7,8-tetrahydrofolate</name>
        <dbReference type="ChEBI" id="CHEBI:15636"/>
    </ligand>
</feature>
<comment type="similarity">
    <text evidence="5">Belongs to the thymidylate synthase family. Bacterial-type ThyA subfamily.</text>
</comment>
<dbReference type="GO" id="GO:0006231">
    <property type="term" value="P:dTMP biosynthetic process"/>
    <property type="evidence" value="ECO:0007669"/>
    <property type="project" value="UniProtKB-UniRule"/>
</dbReference>
<keyword evidence="4 5" id="KW-0545">Nucleotide biosynthesis</keyword>
<dbReference type="GO" id="GO:0004799">
    <property type="term" value="F:thymidylate synthase activity"/>
    <property type="evidence" value="ECO:0007669"/>
    <property type="project" value="UniProtKB-UniRule"/>
</dbReference>
<evidence type="ECO:0000313" key="8">
    <source>
        <dbReference type="Proteomes" id="UP000016487"/>
    </source>
</evidence>
<dbReference type="InterPro" id="IPR045097">
    <property type="entry name" value="Thymidate_synth/dCMP_Mease"/>
</dbReference>
<dbReference type="InterPro" id="IPR000398">
    <property type="entry name" value="Thymidylate_synthase"/>
</dbReference>
<dbReference type="InterPro" id="IPR023451">
    <property type="entry name" value="Thymidate_synth/dCMP_Mease_dom"/>
</dbReference>
<dbReference type="RefSeq" id="WP_010362206.1">
    <property type="nucleotide sequence ID" value="NZ_AHBZ03000014.1"/>
</dbReference>
<feature type="binding site" evidence="5">
    <location>
        <position position="182"/>
    </location>
    <ligand>
        <name>(6R)-5,10-methylene-5,6,7,8-tetrahydrofolate</name>
        <dbReference type="ChEBI" id="CHEBI:15636"/>
    </ligand>
</feature>